<dbReference type="AlphaFoldDB" id="A0A8K1FAW7"/>
<gene>
    <name evidence="1" type="ORF">Poli38472_010383</name>
</gene>
<keyword evidence="2" id="KW-1185">Reference proteome</keyword>
<dbReference type="OrthoDB" id="76256at2759"/>
<protein>
    <submittedName>
        <fullName evidence="1">Uncharacterized protein</fullName>
    </submittedName>
</protein>
<accession>A0A8K1FAW7</accession>
<sequence>MASPHRVKIYFQDDALRARSQANAQQLLTSASASASGSDGGNSNSARLAMKALKYRKVFQRMSGVDVNSPGFDASKFLGVDWCKTASLEAHCMRQQ</sequence>
<proteinExistence type="predicted"/>
<comment type="caution">
    <text evidence="1">The sequence shown here is derived from an EMBL/GenBank/DDBJ whole genome shotgun (WGS) entry which is preliminary data.</text>
</comment>
<name>A0A8K1FAW7_PYTOL</name>
<organism evidence="1 2">
    <name type="scientific">Pythium oligandrum</name>
    <name type="common">Mycoparasitic fungus</name>
    <dbReference type="NCBI Taxonomy" id="41045"/>
    <lineage>
        <taxon>Eukaryota</taxon>
        <taxon>Sar</taxon>
        <taxon>Stramenopiles</taxon>
        <taxon>Oomycota</taxon>
        <taxon>Peronosporomycetes</taxon>
        <taxon>Pythiales</taxon>
        <taxon>Pythiaceae</taxon>
        <taxon>Pythium</taxon>
    </lineage>
</organism>
<dbReference type="Proteomes" id="UP000794436">
    <property type="component" value="Unassembled WGS sequence"/>
</dbReference>
<evidence type="ECO:0000313" key="1">
    <source>
        <dbReference type="EMBL" id="TMW55501.1"/>
    </source>
</evidence>
<dbReference type="EMBL" id="SPLM01000147">
    <property type="protein sequence ID" value="TMW55501.1"/>
    <property type="molecule type" value="Genomic_DNA"/>
</dbReference>
<reference evidence="1" key="1">
    <citation type="submission" date="2019-03" db="EMBL/GenBank/DDBJ databases">
        <title>Long read genome sequence of the mycoparasitic Pythium oligandrum ATCC 38472 isolated from sugarbeet rhizosphere.</title>
        <authorList>
            <person name="Gaulin E."/>
        </authorList>
    </citation>
    <scope>NUCLEOTIDE SEQUENCE</scope>
    <source>
        <strain evidence="1">ATCC 38472_TT</strain>
    </source>
</reference>
<evidence type="ECO:0000313" key="2">
    <source>
        <dbReference type="Proteomes" id="UP000794436"/>
    </source>
</evidence>